<organism evidence="3 4">
    <name type="scientific">Pseudonocardia lutea</name>
    <dbReference type="NCBI Taxonomy" id="2172015"/>
    <lineage>
        <taxon>Bacteria</taxon>
        <taxon>Bacillati</taxon>
        <taxon>Actinomycetota</taxon>
        <taxon>Actinomycetes</taxon>
        <taxon>Pseudonocardiales</taxon>
        <taxon>Pseudonocardiaceae</taxon>
        <taxon>Pseudonocardia</taxon>
    </lineage>
</organism>
<gene>
    <name evidence="3" type="ORF">ACFQH9_15475</name>
</gene>
<dbReference type="EMBL" id="JBHSQK010000035">
    <property type="protein sequence ID" value="MFC5949675.1"/>
    <property type="molecule type" value="Genomic_DNA"/>
</dbReference>
<dbReference type="InterPro" id="IPR058593">
    <property type="entry name" value="ARB_07466-like_C"/>
</dbReference>
<feature type="region of interest" description="Disordered" evidence="1">
    <location>
        <begin position="95"/>
        <end position="114"/>
    </location>
</feature>
<feature type="domain" description="ARB-07466-like C-terminal" evidence="2">
    <location>
        <begin position="148"/>
        <end position="241"/>
    </location>
</feature>
<keyword evidence="4" id="KW-1185">Reference proteome</keyword>
<evidence type="ECO:0000259" key="2">
    <source>
        <dbReference type="Pfam" id="PF26571"/>
    </source>
</evidence>
<reference evidence="4" key="1">
    <citation type="journal article" date="2019" name="Int. J. Syst. Evol. Microbiol.">
        <title>The Global Catalogue of Microorganisms (GCM) 10K type strain sequencing project: providing services to taxonomists for standard genome sequencing and annotation.</title>
        <authorList>
            <consortium name="The Broad Institute Genomics Platform"/>
            <consortium name="The Broad Institute Genome Sequencing Center for Infectious Disease"/>
            <person name="Wu L."/>
            <person name="Ma J."/>
        </authorList>
    </citation>
    <scope>NUCLEOTIDE SEQUENCE [LARGE SCALE GENOMIC DNA]</scope>
    <source>
        <strain evidence="4">CGMCC 4.7397</strain>
    </source>
</reference>
<feature type="compositionally biased region" description="Low complexity" evidence="1">
    <location>
        <begin position="98"/>
        <end position="114"/>
    </location>
</feature>
<sequence>MGDAVRSVPGPVRHGSALALAAGGVVAVLAAAAPLAGSLDAALPTGTASEARLAAESVPAPASVPGSASAVPAPRQAPVVEMTALADAARIAGEHATAEAGRQQAEAARAAEAASAAEDRAKQALAGRTLQAGSGSSTSCGMSTAGLGAVKPWVTDAVEFLGCRFGEPQTLGVGSRGNASDHPSGLAADFLVGRATGDAIAECAVQNRQALGVSYVIWQQQINDGSGWQPMEDRGSATANHEDHVHVSFERSAPAGRPATC</sequence>
<evidence type="ECO:0000256" key="1">
    <source>
        <dbReference type="SAM" id="MobiDB-lite"/>
    </source>
</evidence>
<accession>A0ABW1I8F8</accession>
<comment type="caution">
    <text evidence="3">The sequence shown here is derived from an EMBL/GenBank/DDBJ whole genome shotgun (WGS) entry which is preliminary data.</text>
</comment>
<dbReference type="Pfam" id="PF26571">
    <property type="entry name" value="VldE"/>
    <property type="match status" value="1"/>
</dbReference>
<proteinExistence type="predicted"/>
<evidence type="ECO:0000313" key="4">
    <source>
        <dbReference type="Proteomes" id="UP001596119"/>
    </source>
</evidence>
<name>A0ABW1I8F8_9PSEU</name>
<evidence type="ECO:0000313" key="3">
    <source>
        <dbReference type="EMBL" id="MFC5949675.1"/>
    </source>
</evidence>
<dbReference type="Proteomes" id="UP001596119">
    <property type="component" value="Unassembled WGS sequence"/>
</dbReference>
<protein>
    <recommendedName>
        <fullName evidence="2">ARB-07466-like C-terminal domain-containing protein</fullName>
    </recommendedName>
</protein>